<dbReference type="InterPro" id="IPR036439">
    <property type="entry name" value="Dockerin_dom_sf"/>
</dbReference>
<evidence type="ECO:0000256" key="1">
    <source>
        <dbReference type="SAM" id="SignalP"/>
    </source>
</evidence>
<dbReference type="AlphaFoldDB" id="A0A1G1W467"/>
<dbReference type="PROSITE" id="PS00018">
    <property type="entry name" value="EF_HAND_1"/>
    <property type="match status" value="1"/>
</dbReference>
<dbReference type="InterPro" id="IPR053783">
    <property type="entry name" value="Dockerin_dom_GC-type"/>
</dbReference>
<sequence>MKNLLPKFLILLILSLSISFVVLSNPSPVYAAATLSLSPATSTVTINDTFPVAIRVNTGGDPVIAVQANLTYDSSKLEYVSISNDGSAFGIEAQNFGAGGQVKIARGVTGGQPPVTGDVLVATVTFKAKVSSGSTTVNFTDGCAVIKPAPRGSTDVVNILSGTTGGTYGFKSVGKIGDLNGDGLVNIRDFGIFLGRWGTADPEADFNDDGIVNIRDFGIFLGKWGT</sequence>
<feature type="signal peptide" evidence="1">
    <location>
        <begin position="1"/>
        <end position="31"/>
    </location>
</feature>
<dbReference type="Gene3D" id="2.60.40.680">
    <property type="match status" value="1"/>
</dbReference>
<evidence type="ECO:0000259" key="2">
    <source>
        <dbReference type="Pfam" id="PF00963"/>
    </source>
</evidence>
<gene>
    <name evidence="3" type="ORF">A2113_03490</name>
</gene>
<dbReference type="InterPro" id="IPR008965">
    <property type="entry name" value="CBM2/CBM3_carb-bd_dom_sf"/>
</dbReference>
<dbReference type="SUPFAM" id="SSF63446">
    <property type="entry name" value="Type I dockerin domain"/>
    <property type="match status" value="1"/>
</dbReference>
<dbReference type="InterPro" id="IPR002102">
    <property type="entry name" value="Cohesin_dom"/>
</dbReference>
<evidence type="ECO:0000313" key="3">
    <source>
        <dbReference type="EMBL" id="OGY22167.1"/>
    </source>
</evidence>
<organism evidence="3 4">
    <name type="scientific">Candidatus Woykebacteria bacterium GWA1_44_8</name>
    <dbReference type="NCBI Taxonomy" id="1802591"/>
    <lineage>
        <taxon>Bacteria</taxon>
        <taxon>Candidatus Woykeibacteriota</taxon>
    </lineage>
</organism>
<reference evidence="3 4" key="1">
    <citation type="journal article" date="2016" name="Nat. Commun.">
        <title>Thousands of microbial genomes shed light on interconnected biogeochemical processes in an aquifer system.</title>
        <authorList>
            <person name="Anantharaman K."/>
            <person name="Brown C.T."/>
            <person name="Hug L.A."/>
            <person name="Sharon I."/>
            <person name="Castelle C.J."/>
            <person name="Probst A.J."/>
            <person name="Thomas B.C."/>
            <person name="Singh A."/>
            <person name="Wilkins M.J."/>
            <person name="Karaoz U."/>
            <person name="Brodie E.L."/>
            <person name="Williams K.H."/>
            <person name="Hubbard S.S."/>
            <person name="Banfield J.F."/>
        </authorList>
    </citation>
    <scope>NUCLEOTIDE SEQUENCE [LARGE SCALE GENOMIC DNA]</scope>
</reference>
<comment type="caution">
    <text evidence="3">The sequence shown here is derived from an EMBL/GenBank/DDBJ whole genome shotgun (WGS) entry which is preliminary data.</text>
</comment>
<dbReference type="GO" id="GO:0000272">
    <property type="term" value="P:polysaccharide catabolic process"/>
    <property type="evidence" value="ECO:0007669"/>
    <property type="project" value="InterPro"/>
</dbReference>
<keyword evidence="1" id="KW-0732">Signal</keyword>
<feature type="domain" description="Cohesin" evidence="2">
    <location>
        <begin position="41"/>
        <end position="145"/>
    </location>
</feature>
<dbReference type="Pfam" id="PF00963">
    <property type="entry name" value="Cohesin"/>
    <property type="match status" value="1"/>
</dbReference>
<evidence type="ECO:0000313" key="4">
    <source>
        <dbReference type="Proteomes" id="UP000176299"/>
    </source>
</evidence>
<dbReference type="SUPFAM" id="SSF49384">
    <property type="entry name" value="Carbohydrate-binding domain"/>
    <property type="match status" value="1"/>
</dbReference>
<proteinExistence type="predicted"/>
<dbReference type="Proteomes" id="UP000176299">
    <property type="component" value="Unassembled WGS sequence"/>
</dbReference>
<dbReference type="GO" id="GO:0030246">
    <property type="term" value="F:carbohydrate binding"/>
    <property type="evidence" value="ECO:0007669"/>
    <property type="project" value="InterPro"/>
</dbReference>
<dbReference type="InterPro" id="IPR018247">
    <property type="entry name" value="EF_Hand_1_Ca_BS"/>
</dbReference>
<dbReference type="EMBL" id="MHCN01000008">
    <property type="protein sequence ID" value="OGY22167.1"/>
    <property type="molecule type" value="Genomic_DNA"/>
</dbReference>
<accession>A0A1G1W467</accession>
<feature type="chain" id="PRO_5009581126" description="Cohesin domain-containing protein" evidence="1">
    <location>
        <begin position="32"/>
        <end position="226"/>
    </location>
</feature>
<dbReference type="STRING" id="1802591.A2113_03490"/>
<name>A0A1G1W467_9BACT</name>
<dbReference type="CDD" id="cd08547">
    <property type="entry name" value="Type_II_cohesin"/>
    <property type="match status" value="1"/>
</dbReference>
<dbReference type="Gene3D" id="1.10.1330.10">
    <property type="entry name" value="Dockerin domain"/>
    <property type="match status" value="1"/>
</dbReference>
<dbReference type="NCBIfam" id="NF041540">
    <property type="entry name" value="dockerin_GC"/>
    <property type="match status" value="1"/>
</dbReference>
<protein>
    <recommendedName>
        <fullName evidence="2">Cohesin domain-containing protein</fullName>
    </recommendedName>
</protein>